<dbReference type="Proteomes" id="UP000317247">
    <property type="component" value="Segment"/>
</dbReference>
<dbReference type="RefSeq" id="YP_009845513.1">
    <property type="nucleotide sequence ID" value="NC_048763.1"/>
</dbReference>
<organism evidence="1 2">
    <name type="scientific">Salmonella phage SE13</name>
    <dbReference type="NCBI Taxonomy" id="2575325"/>
    <lineage>
        <taxon>Viruses</taxon>
        <taxon>Duplodnaviria</taxon>
        <taxon>Heunggongvirae</taxon>
        <taxon>Uroviricota</taxon>
        <taxon>Caudoviricetes</taxon>
        <taxon>Rosemountvirus</taxon>
        <taxon>Rosemountvirus SE13</taxon>
    </lineage>
</organism>
<evidence type="ECO:0000313" key="1">
    <source>
        <dbReference type="EMBL" id="QDH45112.1"/>
    </source>
</evidence>
<protein>
    <submittedName>
        <fullName evidence="1">Uncharacterized protein</fullName>
    </submittedName>
</protein>
<dbReference type="KEGG" id="vg:55615874"/>
<sequence>MFSEEDLYDIARRVHQRDLSGITDIFSAGTSDDAVLREEERRQAEVQRTASCWNYQPPKTVPLTWVDMTVWLLNKLGIRSK</sequence>
<proteinExistence type="predicted"/>
<keyword evidence="2" id="KW-1185">Reference proteome</keyword>
<name>A0A513ZWQ9_9CAUD</name>
<evidence type="ECO:0000313" key="2">
    <source>
        <dbReference type="Proteomes" id="UP000317247"/>
    </source>
</evidence>
<reference evidence="1 2" key="1">
    <citation type="submission" date="2019-04" db="EMBL/GenBank/DDBJ databases">
        <title>Salmonella bacteriophage diversity and host specificity revealed by physiological characterization and whole genome sequencing.</title>
        <authorList>
            <person name="Fong K."/>
            <person name="Wang S."/>
            <person name="Delaquis P."/>
            <person name="Tremblay D."/>
            <person name="Moineau S."/>
            <person name="Levesque R."/>
            <person name="Goodridge L."/>
        </authorList>
    </citation>
    <scope>NUCLEOTIDE SEQUENCE [LARGE SCALE GENOMIC DNA]</scope>
</reference>
<dbReference type="EMBL" id="MK770411">
    <property type="protein sequence ID" value="QDH45112.1"/>
    <property type="molecule type" value="Genomic_DNA"/>
</dbReference>
<dbReference type="GeneID" id="55615874"/>
<accession>A0A513ZWQ9</accession>